<dbReference type="InterPro" id="IPR056327">
    <property type="entry name" value="ARMC9_CTLH-like_dom"/>
</dbReference>
<dbReference type="PANTHER" id="PTHR47198:SF1">
    <property type="entry name" value="WD REPEAT-CONTAINING PROTEIN 91-LIKE ISOFORM X1"/>
    <property type="match status" value="1"/>
</dbReference>
<dbReference type="Proteomes" id="UP001370490">
    <property type="component" value="Unassembled WGS sequence"/>
</dbReference>
<dbReference type="PANTHER" id="PTHR47198">
    <property type="entry name" value="OS05G0299300 PROTEIN"/>
    <property type="match status" value="1"/>
</dbReference>
<comment type="caution">
    <text evidence="3">The sequence shown here is derived from an EMBL/GenBank/DDBJ whole genome shotgun (WGS) entry which is preliminary data.</text>
</comment>
<evidence type="ECO:0000256" key="1">
    <source>
        <dbReference type="SAM" id="Phobius"/>
    </source>
</evidence>
<organism evidence="3 4">
    <name type="scientific">Dillenia turbinata</name>
    <dbReference type="NCBI Taxonomy" id="194707"/>
    <lineage>
        <taxon>Eukaryota</taxon>
        <taxon>Viridiplantae</taxon>
        <taxon>Streptophyta</taxon>
        <taxon>Embryophyta</taxon>
        <taxon>Tracheophyta</taxon>
        <taxon>Spermatophyta</taxon>
        <taxon>Magnoliopsida</taxon>
        <taxon>eudicotyledons</taxon>
        <taxon>Gunneridae</taxon>
        <taxon>Pentapetalae</taxon>
        <taxon>Dilleniales</taxon>
        <taxon>Dilleniaceae</taxon>
        <taxon>Dillenia</taxon>
    </lineage>
</organism>
<dbReference type="AlphaFoldDB" id="A0AAN8V1L1"/>
<reference evidence="3 4" key="1">
    <citation type="submission" date="2023-12" db="EMBL/GenBank/DDBJ databases">
        <title>A high-quality genome assembly for Dillenia turbinata (Dilleniales).</title>
        <authorList>
            <person name="Chanderbali A."/>
        </authorList>
    </citation>
    <scope>NUCLEOTIDE SEQUENCE [LARGE SCALE GENOMIC DNA]</scope>
    <source>
        <strain evidence="3">LSX21</strain>
        <tissue evidence="3">Leaf</tissue>
    </source>
</reference>
<sequence length="224" mass="26143">MIEEDRALSDETKATWLVISYLIIQTLLISVSNSIFTCLHWWILLLLSVSSATLFFVLFFKEIANYMNIQSGLDQKVPVKLRLSRRIAYLSMIVSALVWFGLVMVYACYAFPSDCDHAVVYPRKDKIVERYGICGHDLIHRGQDWAPWFGIPYLKNPSLEPLFRVYFSKEWFDTLHLSMNNFLCEIFNGSHICLLGFFLFPGLCHFQFGLNSNTVLISREWRHH</sequence>
<feature type="transmembrane region" description="Helical" evidence="1">
    <location>
        <begin position="41"/>
        <end position="60"/>
    </location>
</feature>
<keyword evidence="1" id="KW-0472">Membrane</keyword>
<dbReference type="Pfam" id="PF23138">
    <property type="entry name" value="CTLH_Armc9"/>
    <property type="match status" value="1"/>
</dbReference>
<proteinExistence type="predicted"/>
<keyword evidence="1" id="KW-0812">Transmembrane</keyword>
<gene>
    <name evidence="3" type="ORF">RJ641_007634</name>
</gene>
<protein>
    <recommendedName>
        <fullName evidence="2">ARMC9 CTLH-like domain-containing protein</fullName>
    </recommendedName>
</protein>
<evidence type="ECO:0000313" key="4">
    <source>
        <dbReference type="Proteomes" id="UP001370490"/>
    </source>
</evidence>
<keyword evidence="4" id="KW-1185">Reference proteome</keyword>
<accession>A0AAN8V1L1</accession>
<evidence type="ECO:0000259" key="2">
    <source>
        <dbReference type="Pfam" id="PF23138"/>
    </source>
</evidence>
<evidence type="ECO:0000313" key="3">
    <source>
        <dbReference type="EMBL" id="KAK6925915.1"/>
    </source>
</evidence>
<name>A0AAN8V1L1_9MAGN</name>
<dbReference type="EMBL" id="JBAMMX010000015">
    <property type="protein sequence ID" value="KAK6925915.1"/>
    <property type="molecule type" value="Genomic_DNA"/>
</dbReference>
<feature type="domain" description="ARMC9 CTLH-like" evidence="2">
    <location>
        <begin position="141"/>
        <end position="188"/>
    </location>
</feature>
<feature type="transmembrane region" description="Helical" evidence="1">
    <location>
        <begin position="87"/>
        <end position="107"/>
    </location>
</feature>
<keyword evidence="1" id="KW-1133">Transmembrane helix</keyword>
<feature type="transmembrane region" description="Helical" evidence="1">
    <location>
        <begin position="14"/>
        <end position="35"/>
    </location>
</feature>